<name>A0A0N5CYI3_THECL</name>
<feature type="region of interest" description="Disordered" evidence="1">
    <location>
        <begin position="1"/>
        <end position="44"/>
    </location>
</feature>
<evidence type="ECO:0000256" key="1">
    <source>
        <dbReference type="SAM" id="MobiDB-lite"/>
    </source>
</evidence>
<evidence type="ECO:0000313" key="4">
    <source>
        <dbReference type="WBParaSite" id="TCLT_0000550601-mRNA-1"/>
    </source>
</evidence>
<dbReference type="EMBL" id="UYYF01004342">
    <property type="protein sequence ID" value="VDN02746.1"/>
    <property type="molecule type" value="Genomic_DNA"/>
</dbReference>
<accession>A0A0N5CYI3</accession>
<gene>
    <name evidence="2" type="ORF">TCLT_LOCUS5495</name>
</gene>
<organism evidence="4">
    <name type="scientific">Thelazia callipaeda</name>
    <name type="common">Oriental eyeworm</name>
    <name type="synonym">Parasitic nematode</name>
    <dbReference type="NCBI Taxonomy" id="103827"/>
    <lineage>
        <taxon>Eukaryota</taxon>
        <taxon>Metazoa</taxon>
        <taxon>Ecdysozoa</taxon>
        <taxon>Nematoda</taxon>
        <taxon>Chromadorea</taxon>
        <taxon>Rhabditida</taxon>
        <taxon>Spirurina</taxon>
        <taxon>Spiruromorpha</taxon>
        <taxon>Thelazioidea</taxon>
        <taxon>Thelaziidae</taxon>
        <taxon>Thelazia</taxon>
    </lineage>
</organism>
<dbReference type="AlphaFoldDB" id="A0A0N5CYI3"/>
<evidence type="ECO:0000313" key="3">
    <source>
        <dbReference type="Proteomes" id="UP000276776"/>
    </source>
</evidence>
<sequence length="250" mass="27201">MDQEDASVVNTNEERNGEEGAVMADGERDSGLSPQAGAEAEVVAASRRRGAAMVDEERESNANAEVGEEREMLVVNRQGEEVVANENGVRELREAGRDLWILQNGEREPNGQQAELNPHDVWLMRAAGAEHRLVASVQAERAAVAAHEDDHFSFEDSERFEEDSLCSWMSDAESVNQNWRGWCSENTTAHNAVEHGYVDGSGCSPNSLLRFTGGITSSSQSRWRPLSSSVNAANMASSASTTNFTPVFTG</sequence>
<protein>
    <submittedName>
        <fullName evidence="2 4">Uncharacterized protein</fullName>
    </submittedName>
</protein>
<proteinExistence type="predicted"/>
<dbReference type="Proteomes" id="UP000276776">
    <property type="component" value="Unassembled WGS sequence"/>
</dbReference>
<reference evidence="2 3" key="2">
    <citation type="submission" date="2018-11" db="EMBL/GenBank/DDBJ databases">
        <authorList>
            <consortium name="Pathogen Informatics"/>
        </authorList>
    </citation>
    <scope>NUCLEOTIDE SEQUENCE [LARGE SCALE GENOMIC DNA]</scope>
</reference>
<dbReference type="WBParaSite" id="TCLT_0000550601-mRNA-1">
    <property type="protein sequence ID" value="TCLT_0000550601-mRNA-1"/>
    <property type="gene ID" value="TCLT_0000550601"/>
</dbReference>
<dbReference type="STRING" id="103827.A0A0N5CYI3"/>
<reference evidence="4" key="1">
    <citation type="submission" date="2017-02" db="UniProtKB">
        <authorList>
            <consortium name="WormBaseParasite"/>
        </authorList>
    </citation>
    <scope>IDENTIFICATION</scope>
</reference>
<evidence type="ECO:0000313" key="2">
    <source>
        <dbReference type="EMBL" id="VDN02746.1"/>
    </source>
</evidence>
<keyword evidence="3" id="KW-1185">Reference proteome</keyword>